<dbReference type="Pfam" id="PF00476">
    <property type="entry name" value="DNA_pol_A"/>
    <property type="match status" value="1"/>
</dbReference>
<dbReference type="GO" id="GO:0003677">
    <property type="term" value="F:DNA binding"/>
    <property type="evidence" value="ECO:0007669"/>
    <property type="project" value="UniProtKB-UniRule"/>
</dbReference>
<feature type="domain" description="5'-3' exonuclease" evidence="19">
    <location>
        <begin position="5"/>
        <end position="265"/>
    </location>
</feature>
<keyword evidence="7" id="KW-0540">Nuclease</keyword>
<evidence type="ECO:0000256" key="17">
    <source>
        <dbReference type="SAM" id="MobiDB-lite"/>
    </source>
</evidence>
<comment type="similarity">
    <text evidence="1 16">Belongs to the DNA polymerase type-A family.</text>
</comment>
<dbReference type="InterPro" id="IPR002421">
    <property type="entry name" value="5-3_exonuclease"/>
</dbReference>
<evidence type="ECO:0000256" key="13">
    <source>
        <dbReference type="ARBA" id="ARBA00023204"/>
    </source>
</evidence>
<protein>
    <recommendedName>
        <fullName evidence="3 15">DNA polymerase I</fullName>
        <ecNumber evidence="2 15">2.7.7.7</ecNumber>
    </recommendedName>
</protein>
<sequence length="949" mass="107224">MSDQKRLFLVDAYALIFRGYYAFIKNPRINSKGEDTSAIMGFMNSLLDVIKRERPDHLAVCFDKGGSADRVEMYEEYKANRDETPEGIRTAIPHIHNILKAMHIPIMVKEGFEADDVIGTLSRQAEKEGYKVFMVTPDKDFAQLVTDNIFMYRPVFGGGYETWGIPEVQKKFEVESPLQVIDFLGMMGDSSDNIPGLPGVGEKTAKKFIQQFGSMEGLLANTDQLKGKMKEKVEANGELGLLSKKLATIMLDVPVEFDAKDFELDHPDVEKVKEIFQELEFRRLTDNFLKTFSEEASTPSENIEKTEANSDSKPTPKEQKSAGAGQFSLFGGDNSSPTETVSEYTRKTAETTSHFYQSIAPGMATKLFVKNLLNQTSVCFDTETTGLNPLTAELVGIAFSWEAGKGFYIPFPEDKDEAQLLIEELRPFFENEDIEKIGQNLKYDIKVLAKYNIEVKGKLFDTMLAHYLINPDMRHNMDVLAETYLNYTPISITELIGKKGKNQLSMRDVPLEKQTEYAVEDADITLQLKEHFEKELVEANIQKLFDNIEVPLLRVLADMELEGINLDKEFLNSLSEDLTNDIASLEIRIFEAAGEEFNIGSPKQLGVILFEKLKLVDKPKKTKTGQYSTAEDVLSYLAKDHQIIQDILDYRGLTKLKSTYVDALPAQVEENTGRVHTDYMQTVAATGRLSSNNPNLQNIPIRTERGRQVRKAFVPRDENYTLLAADYSQIELRIIAALSEEETMIEAFKNGEDIHASTASKVFNVPISEVTREQRSNAKTVNFGIIYGVSAFGLSNQTNLTRSESKELIDTYYATYPKLRNYIQDQVDFARDNGYVQTVLGRRRYLKDINSRNAVVRGAAERNAVNAPIQGSAADIIKIAMINIHQKLKEGNYKSKMLLQVHDELVFDIYKPELEAMKSLIKTEMENAYKLSVPLDVDLDIGDNWLEAH</sequence>
<dbReference type="SMART" id="SM00482">
    <property type="entry name" value="POLAc"/>
    <property type="match status" value="1"/>
</dbReference>
<dbReference type="PANTHER" id="PTHR10133">
    <property type="entry name" value="DNA POLYMERASE I"/>
    <property type="match status" value="1"/>
</dbReference>
<keyword evidence="10 16" id="KW-0269">Exonuclease</keyword>
<dbReference type="InterPro" id="IPR020045">
    <property type="entry name" value="DNA_polI_H3TH"/>
</dbReference>
<evidence type="ECO:0000256" key="10">
    <source>
        <dbReference type="ARBA" id="ARBA00022839"/>
    </source>
</evidence>
<evidence type="ECO:0000256" key="5">
    <source>
        <dbReference type="ARBA" id="ARBA00022695"/>
    </source>
</evidence>
<evidence type="ECO:0000256" key="7">
    <source>
        <dbReference type="ARBA" id="ARBA00022722"/>
    </source>
</evidence>
<dbReference type="Pfam" id="PF01612">
    <property type="entry name" value="DNA_pol_A_exo1"/>
    <property type="match status" value="1"/>
</dbReference>
<evidence type="ECO:0000256" key="11">
    <source>
        <dbReference type="ARBA" id="ARBA00022932"/>
    </source>
</evidence>
<evidence type="ECO:0000313" key="21">
    <source>
        <dbReference type="EMBL" id="SHG93652.1"/>
    </source>
</evidence>
<dbReference type="CDD" id="cd09859">
    <property type="entry name" value="PIN_53EXO"/>
    <property type="match status" value="1"/>
</dbReference>
<name>A0A1M5NVW3_9FLAO</name>
<comment type="catalytic activity">
    <reaction evidence="14 16">
        <text>DNA(n) + a 2'-deoxyribonucleoside 5'-triphosphate = DNA(n+1) + diphosphate</text>
        <dbReference type="Rhea" id="RHEA:22508"/>
        <dbReference type="Rhea" id="RHEA-COMP:17339"/>
        <dbReference type="Rhea" id="RHEA-COMP:17340"/>
        <dbReference type="ChEBI" id="CHEBI:33019"/>
        <dbReference type="ChEBI" id="CHEBI:61560"/>
        <dbReference type="ChEBI" id="CHEBI:173112"/>
        <dbReference type="EC" id="2.7.7.7"/>
    </reaction>
</comment>
<dbReference type="InterPro" id="IPR002562">
    <property type="entry name" value="3'-5'_exonuclease_dom"/>
</dbReference>
<dbReference type="InterPro" id="IPR029060">
    <property type="entry name" value="PIN-like_dom_sf"/>
</dbReference>
<dbReference type="PROSITE" id="PS00447">
    <property type="entry name" value="DNA_POLYMERASE_A"/>
    <property type="match status" value="1"/>
</dbReference>
<evidence type="ECO:0000256" key="2">
    <source>
        <dbReference type="ARBA" id="ARBA00012417"/>
    </source>
</evidence>
<evidence type="ECO:0000259" key="20">
    <source>
        <dbReference type="SMART" id="SM00482"/>
    </source>
</evidence>
<dbReference type="GO" id="GO:0008408">
    <property type="term" value="F:3'-5' exonuclease activity"/>
    <property type="evidence" value="ECO:0007669"/>
    <property type="project" value="UniProtKB-UniRule"/>
</dbReference>
<evidence type="ECO:0000256" key="4">
    <source>
        <dbReference type="ARBA" id="ARBA00022679"/>
    </source>
</evidence>
<feature type="compositionally biased region" description="Basic and acidic residues" evidence="17">
    <location>
        <begin position="302"/>
        <end position="320"/>
    </location>
</feature>
<feature type="domain" description="3'-5' exonuclease" evidence="18">
    <location>
        <begin position="356"/>
        <end position="537"/>
    </location>
</feature>
<keyword evidence="13 16" id="KW-0234">DNA repair</keyword>
<dbReference type="EC" id="2.7.7.7" evidence="2 15"/>
<dbReference type="Gene3D" id="3.30.70.370">
    <property type="match status" value="1"/>
</dbReference>
<dbReference type="Proteomes" id="UP000184522">
    <property type="component" value="Unassembled WGS sequence"/>
</dbReference>
<evidence type="ECO:0000256" key="16">
    <source>
        <dbReference type="RuleBase" id="RU004460"/>
    </source>
</evidence>
<dbReference type="InterPro" id="IPR018320">
    <property type="entry name" value="DNA_polymerase_1"/>
</dbReference>
<dbReference type="PRINTS" id="PR00868">
    <property type="entry name" value="DNAPOLI"/>
</dbReference>
<reference evidence="22" key="1">
    <citation type="submission" date="2016-11" db="EMBL/GenBank/DDBJ databases">
        <authorList>
            <person name="Varghese N."/>
            <person name="Submissions S."/>
        </authorList>
    </citation>
    <scope>NUCLEOTIDE SEQUENCE [LARGE SCALE GENOMIC DNA]</scope>
    <source>
        <strain evidence="22">DSM 25330</strain>
    </source>
</reference>
<dbReference type="InterPro" id="IPR019760">
    <property type="entry name" value="DNA-dir_DNA_pol_A_CS"/>
</dbReference>
<dbReference type="PANTHER" id="PTHR10133:SF27">
    <property type="entry name" value="DNA POLYMERASE NU"/>
    <property type="match status" value="1"/>
</dbReference>
<dbReference type="OrthoDB" id="9806424at2"/>
<dbReference type="InterPro" id="IPR008918">
    <property type="entry name" value="HhH2"/>
</dbReference>
<evidence type="ECO:0000256" key="9">
    <source>
        <dbReference type="ARBA" id="ARBA00022801"/>
    </source>
</evidence>
<proteinExistence type="inferred from homology"/>
<evidence type="ECO:0000259" key="18">
    <source>
        <dbReference type="SMART" id="SM00474"/>
    </source>
</evidence>
<dbReference type="CDD" id="cd06139">
    <property type="entry name" value="DNA_polA_I_Ecoli_like_exo"/>
    <property type="match status" value="1"/>
</dbReference>
<evidence type="ECO:0000256" key="1">
    <source>
        <dbReference type="ARBA" id="ARBA00007705"/>
    </source>
</evidence>
<evidence type="ECO:0000256" key="15">
    <source>
        <dbReference type="NCBIfam" id="TIGR00593"/>
    </source>
</evidence>
<dbReference type="Gene3D" id="3.40.50.1010">
    <property type="entry name" value="5'-nuclease"/>
    <property type="match status" value="1"/>
</dbReference>
<organism evidence="21 22">
    <name type="scientific">Winogradskyella jejuensis</name>
    <dbReference type="NCBI Taxonomy" id="1089305"/>
    <lineage>
        <taxon>Bacteria</taxon>
        <taxon>Pseudomonadati</taxon>
        <taxon>Bacteroidota</taxon>
        <taxon>Flavobacteriia</taxon>
        <taxon>Flavobacteriales</taxon>
        <taxon>Flavobacteriaceae</taxon>
        <taxon>Winogradskyella</taxon>
    </lineage>
</organism>
<dbReference type="SUPFAM" id="SSF56672">
    <property type="entry name" value="DNA/RNA polymerases"/>
    <property type="match status" value="1"/>
</dbReference>
<dbReference type="InterPro" id="IPR020046">
    <property type="entry name" value="5-3_exonucl_a-hlix_arch_N"/>
</dbReference>
<evidence type="ECO:0000256" key="14">
    <source>
        <dbReference type="ARBA" id="ARBA00049244"/>
    </source>
</evidence>
<dbReference type="FunFam" id="1.10.150.20:FF:000003">
    <property type="entry name" value="DNA polymerase I"/>
    <property type="match status" value="1"/>
</dbReference>
<dbReference type="SUPFAM" id="SSF47807">
    <property type="entry name" value="5' to 3' exonuclease, C-terminal subdomain"/>
    <property type="match status" value="1"/>
</dbReference>
<dbReference type="Gene3D" id="1.20.1060.10">
    <property type="entry name" value="Taq DNA Polymerase, Chain T, domain 4"/>
    <property type="match status" value="1"/>
</dbReference>
<dbReference type="Pfam" id="PF02739">
    <property type="entry name" value="5_3_exonuc_N"/>
    <property type="match status" value="1"/>
</dbReference>
<dbReference type="SMART" id="SM00474">
    <property type="entry name" value="35EXOc"/>
    <property type="match status" value="1"/>
</dbReference>
<dbReference type="CDD" id="cd09898">
    <property type="entry name" value="H3TH_53EXO"/>
    <property type="match status" value="1"/>
</dbReference>
<dbReference type="EMBL" id="FQWS01000001">
    <property type="protein sequence ID" value="SHG93652.1"/>
    <property type="molecule type" value="Genomic_DNA"/>
</dbReference>
<dbReference type="NCBIfam" id="NF004397">
    <property type="entry name" value="PRK05755.1"/>
    <property type="match status" value="1"/>
</dbReference>
<dbReference type="SUPFAM" id="SSF88723">
    <property type="entry name" value="PIN domain-like"/>
    <property type="match status" value="1"/>
</dbReference>
<evidence type="ECO:0000313" key="22">
    <source>
        <dbReference type="Proteomes" id="UP000184522"/>
    </source>
</evidence>
<dbReference type="Gene3D" id="3.30.420.10">
    <property type="entry name" value="Ribonuclease H-like superfamily/Ribonuclease H"/>
    <property type="match status" value="1"/>
</dbReference>
<keyword evidence="5 16" id="KW-0548">Nucleotidyltransferase</keyword>
<dbReference type="GO" id="GO:0003887">
    <property type="term" value="F:DNA-directed DNA polymerase activity"/>
    <property type="evidence" value="ECO:0007669"/>
    <property type="project" value="UniProtKB-UniRule"/>
</dbReference>
<dbReference type="Gene3D" id="1.10.150.20">
    <property type="entry name" value="5' to 3' exonuclease, C-terminal subdomain"/>
    <property type="match status" value="2"/>
</dbReference>
<keyword evidence="8 16" id="KW-0227">DNA damage</keyword>
<keyword evidence="4 16" id="KW-0808">Transferase</keyword>
<evidence type="ECO:0000256" key="6">
    <source>
        <dbReference type="ARBA" id="ARBA00022705"/>
    </source>
</evidence>
<keyword evidence="9 16" id="KW-0378">Hydrolase</keyword>
<dbReference type="SMART" id="SM00279">
    <property type="entry name" value="HhH2"/>
    <property type="match status" value="1"/>
</dbReference>
<dbReference type="SMART" id="SM00475">
    <property type="entry name" value="53EXOc"/>
    <property type="match status" value="1"/>
</dbReference>
<dbReference type="RefSeq" id="WP_073084451.1">
    <property type="nucleotide sequence ID" value="NZ_FQWS01000001.1"/>
</dbReference>
<dbReference type="GO" id="GO:0006261">
    <property type="term" value="P:DNA-templated DNA replication"/>
    <property type="evidence" value="ECO:0007669"/>
    <property type="project" value="UniProtKB-UniRule"/>
</dbReference>
<dbReference type="GO" id="GO:0008409">
    <property type="term" value="F:5'-3' exonuclease activity"/>
    <property type="evidence" value="ECO:0007669"/>
    <property type="project" value="UniProtKB-UniRule"/>
</dbReference>
<dbReference type="Pfam" id="PF01367">
    <property type="entry name" value="5_3_exonuc"/>
    <property type="match status" value="1"/>
</dbReference>
<dbReference type="InterPro" id="IPR002298">
    <property type="entry name" value="DNA_polymerase_A"/>
</dbReference>
<evidence type="ECO:0000256" key="12">
    <source>
        <dbReference type="ARBA" id="ARBA00023125"/>
    </source>
</evidence>
<keyword evidence="12 16" id="KW-0238">DNA-binding</keyword>
<dbReference type="CDD" id="cd08637">
    <property type="entry name" value="DNA_pol_A_pol_I_C"/>
    <property type="match status" value="1"/>
</dbReference>
<keyword evidence="11 16" id="KW-0239">DNA-directed DNA polymerase</keyword>
<dbReference type="SUPFAM" id="SSF53098">
    <property type="entry name" value="Ribonuclease H-like"/>
    <property type="match status" value="1"/>
</dbReference>
<keyword evidence="6 16" id="KW-0235">DNA replication</keyword>
<evidence type="ECO:0000256" key="3">
    <source>
        <dbReference type="ARBA" id="ARBA00020311"/>
    </source>
</evidence>
<dbReference type="InterPro" id="IPR036279">
    <property type="entry name" value="5-3_exonuclease_C_sf"/>
</dbReference>
<dbReference type="InterPro" id="IPR036397">
    <property type="entry name" value="RNaseH_sf"/>
</dbReference>
<dbReference type="InterPro" id="IPR012337">
    <property type="entry name" value="RNaseH-like_sf"/>
</dbReference>
<dbReference type="FunFam" id="1.20.1060.10:FF:000001">
    <property type="entry name" value="DNA polymerase I"/>
    <property type="match status" value="1"/>
</dbReference>
<comment type="function">
    <text evidence="16">In addition to polymerase activity, this DNA polymerase exhibits 3'-5' and 5'-3' exonuclease activity.</text>
</comment>
<evidence type="ECO:0000256" key="8">
    <source>
        <dbReference type="ARBA" id="ARBA00022763"/>
    </source>
</evidence>
<gene>
    <name evidence="16" type="primary">polA</name>
    <name evidence="21" type="ORF">SAMN05444148_1310</name>
</gene>
<dbReference type="STRING" id="1089305.SAMN05444148_1310"/>
<dbReference type="NCBIfam" id="TIGR00593">
    <property type="entry name" value="pola"/>
    <property type="match status" value="1"/>
</dbReference>
<dbReference type="InterPro" id="IPR043502">
    <property type="entry name" value="DNA/RNA_pol_sf"/>
</dbReference>
<dbReference type="FunFam" id="1.10.150.20:FF:000002">
    <property type="entry name" value="DNA polymerase I"/>
    <property type="match status" value="1"/>
</dbReference>
<keyword evidence="22" id="KW-1185">Reference proteome</keyword>
<dbReference type="InterPro" id="IPR001098">
    <property type="entry name" value="DNA-dir_DNA_pol_A_palm_dom"/>
</dbReference>
<dbReference type="AlphaFoldDB" id="A0A1M5NVW3"/>
<accession>A0A1M5NVW3</accession>
<evidence type="ECO:0000259" key="19">
    <source>
        <dbReference type="SMART" id="SM00475"/>
    </source>
</evidence>
<dbReference type="GO" id="GO:0006302">
    <property type="term" value="P:double-strand break repair"/>
    <property type="evidence" value="ECO:0007669"/>
    <property type="project" value="TreeGrafter"/>
</dbReference>
<feature type="domain" description="DNA-directed DNA polymerase family A palm" evidence="20">
    <location>
        <begin position="706"/>
        <end position="913"/>
    </location>
</feature>
<feature type="region of interest" description="Disordered" evidence="17">
    <location>
        <begin position="293"/>
        <end position="341"/>
    </location>
</feature>